<feature type="region of interest" description="Disordered" evidence="1">
    <location>
        <begin position="87"/>
        <end position="151"/>
    </location>
</feature>
<feature type="compositionally biased region" description="Polar residues" evidence="1">
    <location>
        <begin position="100"/>
        <end position="111"/>
    </location>
</feature>
<evidence type="ECO:0000313" key="2">
    <source>
        <dbReference type="EMBL" id="KAG7544374.1"/>
    </source>
</evidence>
<keyword evidence="3" id="KW-1185">Reference proteome</keyword>
<name>A0A8K0JLR0_9TREE</name>
<proteinExistence type="predicted"/>
<gene>
    <name evidence="2" type="ORF">FFLO_03253</name>
</gene>
<feature type="compositionally biased region" description="Acidic residues" evidence="1">
    <location>
        <begin position="128"/>
        <end position="139"/>
    </location>
</feature>
<dbReference type="Proteomes" id="UP000812966">
    <property type="component" value="Unassembled WGS sequence"/>
</dbReference>
<protein>
    <submittedName>
        <fullName evidence="2">Uncharacterized protein</fullName>
    </submittedName>
</protein>
<dbReference type="EMBL" id="JABELV010000058">
    <property type="protein sequence ID" value="KAG7544374.1"/>
    <property type="molecule type" value="Genomic_DNA"/>
</dbReference>
<accession>A0A8K0JLR0</accession>
<evidence type="ECO:0000256" key="1">
    <source>
        <dbReference type="SAM" id="MobiDB-lite"/>
    </source>
</evidence>
<evidence type="ECO:0000313" key="3">
    <source>
        <dbReference type="Proteomes" id="UP000812966"/>
    </source>
</evidence>
<organism evidence="2 3">
    <name type="scientific">Filobasidium floriforme</name>
    <dbReference type="NCBI Taxonomy" id="5210"/>
    <lineage>
        <taxon>Eukaryota</taxon>
        <taxon>Fungi</taxon>
        <taxon>Dikarya</taxon>
        <taxon>Basidiomycota</taxon>
        <taxon>Agaricomycotina</taxon>
        <taxon>Tremellomycetes</taxon>
        <taxon>Filobasidiales</taxon>
        <taxon>Filobasidiaceae</taxon>
        <taxon>Filobasidium</taxon>
    </lineage>
</organism>
<dbReference type="AlphaFoldDB" id="A0A8K0JLR0"/>
<comment type="caution">
    <text evidence="2">The sequence shown here is derived from an EMBL/GenBank/DDBJ whole genome shotgun (WGS) entry which is preliminary data.</text>
</comment>
<reference evidence="2" key="1">
    <citation type="submission" date="2020-04" db="EMBL/GenBank/DDBJ databases">
        <title>Analysis of mating type loci in Filobasidium floriforme.</title>
        <authorList>
            <person name="Nowrousian M."/>
        </authorList>
    </citation>
    <scope>NUCLEOTIDE SEQUENCE</scope>
    <source>
        <strain evidence="2">CBS 6242</strain>
    </source>
</reference>
<sequence>MVLLAQAYLNNEEYAMAIATAERAQRLGQDIRPEGALPYHYPWFREMKDCSQSVYPEVIAGLHEWGIDPDLHRITIPETGYLDLLREHSAHRAEDPDAITSPSSGTSQANHPQPDHFPSQNAGALGEDSGDLPEGDEPTDYARDADVADTL</sequence>
<feature type="compositionally biased region" description="Basic and acidic residues" evidence="1">
    <location>
        <begin position="140"/>
        <end position="151"/>
    </location>
</feature>